<gene>
    <name evidence="1" type="ORF">LCGC14_3164250</name>
</gene>
<accession>A0A0F8YDP4</accession>
<proteinExistence type="predicted"/>
<comment type="caution">
    <text evidence="1">The sequence shown here is derived from an EMBL/GenBank/DDBJ whole genome shotgun (WGS) entry which is preliminary data.</text>
</comment>
<dbReference type="EMBL" id="LAZR01070025">
    <property type="protein sequence ID" value="KKK46231.1"/>
    <property type="molecule type" value="Genomic_DNA"/>
</dbReference>
<sequence length="157" mass="16699">FGVDVTSTTIRLKRSDDDLQNDQFPVPIPLVGTEYSWRKSLLLVVTAPPDNSIGNLRFFSDGGSLGVGRTILFGRRAAYLQASVADETTAVSAVDATTLTSVSPEVLQPGQLVSDTDPVPTQGTGQDVVELQLAVDPTALVGNSAAAIVFRFRYNES</sequence>
<reference evidence="1" key="1">
    <citation type="journal article" date="2015" name="Nature">
        <title>Complex archaea that bridge the gap between prokaryotes and eukaryotes.</title>
        <authorList>
            <person name="Spang A."/>
            <person name="Saw J.H."/>
            <person name="Jorgensen S.L."/>
            <person name="Zaremba-Niedzwiedzka K."/>
            <person name="Martijn J."/>
            <person name="Lind A.E."/>
            <person name="van Eijk R."/>
            <person name="Schleper C."/>
            <person name="Guy L."/>
            <person name="Ettema T.J."/>
        </authorList>
    </citation>
    <scope>NUCLEOTIDE SEQUENCE</scope>
</reference>
<feature type="non-terminal residue" evidence="1">
    <location>
        <position position="1"/>
    </location>
</feature>
<dbReference type="AlphaFoldDB" id="A0A0F8YDP4"/>
<organism evidence="1">
    <name type="scientific">marine sediment metagenome</name>
    <dbReference type="NCBI Taxonomy" id="412755"/>
    <lineage>
        <taxon>unclassified sequences</taxon>
        <taxon>metagenomes</taxon>
        <taxon>ecological metagenomes</taxon>
    </lineage>
</organism>
<evidence type="ECO:0000313" key="1">
    <source>
        <dbReference type="EMBL" id="KKK46231.1"/>
    </source>
</evidence>
<protein>
    <submittedName>
        <fullName evidence="1">Uncharacterized protein</fullName>
    </submittedName>
</protein>
<name>A0A0F8YDP4_9ZZZZ</name>